<sequence>MPRPCHPWPRGADPKPELETNRESGEAAPTESTRRWRHSHSSTFASALRPRASTPQWSPDAISPVWPVRLLLVSATTTSPTISRPTTNSHPRARRDAGLDVGTSPGPIDTLIRAVCQPRVPNPTTQSACLVRSPRPHHHHPDPFSATGILAKNAAMTLESNLAFDPSPVNAERVRATRIDDLDNHVLASTCASANDYSWARRNE</sequence>
<evidence type="ECO:0000313" key="3">
    <source>
        <dbReference type="Proteomes" id="UP000663827"/>
    </source>
</evidence>
<protein>
    <submittedName>
        <fullName evidence="2">Uncharacterized protein</fullName>
    </submittedName>
</protein>
<feature type="compositionally biased region" description="Basic and acidic residues" evidence="1">
    <location>
        <begin position="12"/>
        <end position="25"/>
    </location>
</feature>
<evidence type="ECO:0000313" key="2">
    <source>
        <dbReference type="EMBL" id="CAE7227936.1"/>
    </source>
</evidence>
<gene>
    <name evidence="2" type="ORF">RDB_LOCUS179097</name>
</gene>
<feature type="compositionally biased region" description="Low complexity" evidence="1">
    <location>
        <begin position="79"/>
        <end position="89"/>
    </location>
</feature>
<reference evidence="2" key="1">
    <citation type="submission" date="2021-01" db="EMBL/GenBank/DDBJ databases">
        <authorList>
            <person name="Kaushik A."/>
        </authorList>
    </citation>
    <scope>NUCLEOTIDE SEQUENCE</scope>
    <source>
        <strain evidence="2">AG5</strain>
    </source>
</reference>
<feature type="region of interest" description="Disordered" evidence="1">
    <location>
        <begin position="79"/>
        <end position="106"/>
    </location>
</feature>
<comment type="caution">
    <text evidence="2">The sequence shown here is derived from an EMBL/GenBank/DDBJ whole genome shotgun (WGS) entry which is preliminary data.</text>
</comment>
<dbReference type="EMBL" id="CAJNJQ010006407">
    <property type="protein sequence ID" value="CAE7227936.1"/>
    <property type="molecule type" value="Genomic_DNA"/>
</dbReference>
<feature type="region of interest" description="Disordered" evidence="1">
    <location>
        <begin position="1"/>
        <end position="60"/>
    </location>
</feature>
<accession>A0A8H3I2F9</accession>
<evidence type="ECO:0000256" key="1">
    <source>
        <dbReference type="SAM" id="MobiDB-lite"/>
    </source>
</evidence>
<name>A0A8H3I2F9_9AGAM</name>
<organism evidence="2 3">
    <name type="scientific">Rhizoctonia solani</name>
    <dbReference type="NCBI Taxonomy" id="456999"/>
    <lineage>
        <taxon>Eukaryota</taxon>
        <taxon>Fungi</taxon>
        <taxon>Dikarya</taxon>
        <taxon>Basidiomycota</taxon>
        <taxon>Agaricomycotina</taxon>
        <taxon>Agaricomycetes</taxon>
        <taxon>Cantharellales</taxon>
        <taxon>Ceratobasidiaceae</taxon>
        <taxon>Rhizoctonia</taxon>
    </lineage>
</organism>
<dbReference type="Proteomes" id="UP000663827">
    <property type="component" value="Unassembled WGS sequence"/>
</dbReference>
<dbReference type="AlphaFoldDB" id="A0A8H3I2F9"/>
<proteinExistence type="predicted"/>